<reference evidence="1" key="1">
    <citation type="submission" date="2023-06" db="EMBL/GenBank/DDBJ databases">
        <authorList>
            <consortium name="Lawrence Berkeley National Laboratory"/>
            <person name="Ahrendt S."/>
            <person name="Sahu N."/>
            <person name="Indic B."/>
            <person name="Wong-Bajracharya J."/>
            <person name="Merenyi Z."/>
            <person name="Ke H.-M."/>
            <person name="Monk M."/>
            <person name="Kocsube S."/>
            <person name="Drula E."/>
            <person name="Lipzen A."/>
            <person name="Balint B."/>
            <person name="Henrissat B."/>
            <person name="Andreopoulos B."/>
            <person name="Martin F.M."/>
            <person name="Harder C.B."/>
            <person name="Rigling D."/>
            <person name="Ford K.L."/>
            <person name="Foster G.D."/>
            <person name="Pangilinan J."/>
            <person name="Papanicolaou A."/>
            <person name="Barry K."/>
            <person name="LaButti K."/>
            <person name="Viragh M."/>
            <person name="Koriabine M."/>
            <person name="Yan M."/>
            <person name="Riley R."/>
            <person name="Champramary S."/>
            <person name="Plett K.L."/>
            <person name="Tsai I.J."/>
            <person name="Slot J."/>
            <person name="Sipos G."/>
            <person name="Plett J."/>
            <person name="Nagy L.G."/>
            <person name="Grigoriev I.V."/>
        </authorList>
    </citation>
    <scope>NUCLEOTIDE SEQUENCE</scope>
    <source>
        <strain evidence="1">CCBAS 213</strain>
    </source>
</reference>
<sequence>MSVDFHDNGLGSFVDFPELANMDEAPVYLGQTTADVEMGPLQDLGMDTANAGDDNNIQMGLYDDPESMEISYEAIVEVEQMAEQLAHDNEPAVRPAPCQVTFFACNIILFMLNLIFTWLDLLKPDQPMPITLNMDWFNILPGCPQCHSIFVGDTDPTRKCPACKIPLFLSQRTSLLQSLLGRPPPDPIPAFLVPIASLSSLLVDFFQIEGNEAAVDEWRELEPSPAGQHSHVMDGKQWKERLDHNGKPFFTKESLKKPNEIRLAGNFSLDWFEVTKSAYSPTHLVYRARIPTRTSVGDTLASQRRRKSMGQVVMKDGVRC</sequence>
<evidence type="ECO:0000313" key="2">
    <source>
        <dbReference type="Proteomes" id="UP001175211"/>
    </source>
</evidence>
<organism evidence="1 2">
    <name type="scientific">Armillaria tabescens</name>
    <name type="common">Ringless honey mushroom</name>
    <name type="synonym">Agaricus tabescens</name>
    <dbReference type="NCBI Taxonomy" id="1929756"/>
    <lineage>
        <taxon>Eukaryota</taxon>
        <taxon>Fungi</taxon>
        <taxon>Dikarya</taxon>
        <taxon>Basidiomycota</taxon>
        <taxon>Agaricomycotina</taxon>
        <taxon>Agaricomycetes</taxon>
        <taxon>Agaricomycetidae</taxon>
        <taxon>Agaricales</taxon>
        <taxon>Marasmiineae</taxon>
        <taxon>Physalacriaceae</taxon>
        <taxon>Desarmillaria</taxon>
    </lineage>
</organism>
<evidence type="ECO:0000313" key="1">
    <source>
        <dbReference type="EMBL" id="KAK0440877.1"/>
    </source>
</evidence>
<dbReference type="EMBL" id="JAUEPS010000074">
    <property type="protein sequence ID" value="KAK0440877.1"/>
    <property type="molecule type" value="Genomic_DNA"/>
</dbReference>
<name>A0AA39JF09_ARMTA</name>
<keyword evidence="2" id="KW-1185">Reference proteome</keyword>
<dbReference type="RefSeq" id="XP_060323732.1">
    <property type="nucleotide sequence ID" value="XM_060479917.1"/>
</dbReference>
<protein>
    <submittedName>
        <fullName evidence="1">Uncharacterized protein</fullName>
    </submittedName>
</protein>
<proteinExistence type="predicted"/>
<dbReference type="AlphaFoldDB" id="A0AA39JF09"/>
<accession>A0AA39JF09</accession>
<dbReference type="GeneID" id="85363465"/>
<gene>
    <name evidence="1" type="ORF">EV420DRAFT_1730879</name>
</gene>
<dbReference type="Proteomes" id="UP001175211">
    <property type="component" value="Unassembled WGS sequence"/>
</dbReference>
<comment type="caution">
    <text evidence="1">The sequence shown here is derived from an EMBL/GenBank/DDBJ whole genome shotgun (WGS) entry which is preliminary data.</text>
</comment>